<keyword evidence="2" id="KW-1185">Reference proteome</keyword>
<evidence type="ECO:0000313" key="1">
    <source>
        <dbReference type="EMBL" id="MDP9830170.1"/>
    </source>
</evidence>
<proteinExistence type="predicted"/>
<name>A0ABT9PBU6_9ACTN</name>
<reference evidence="1 2" key="1">
    <citation type="submission" date="2023-07" db="EMBL/GenBank/DDBJ databases">
        <title>Sequencing the genomes of 1000 actinobacteria strains.</title>
        <authorList>
            <person name="Klenk H.-P."/>
        </authorList>
    </citation>
    <scope>NUCLEOTIDE SEQUENCE [LARGE SCALE GENOMIC DNA]</scope>
    <source>
        <strain evidence="1 2">DSM 44388</strain>
    </source>
</reference>
<sequence length="35" mass="3896">MLKVTEVSSYIERFGPSYTITVGRTAAHRVLPTLT</sequence>
<protein>
    <submittedName>
        <fullName evidence="1">Uncharacterized protein</fullName>
    </submittedName>
</protein>
<accession>A0ABT9PBU6</accession>
<dbReference type="Proteomes" id="UP001235712">
    <property type="component" value="Unassembled WGS sequence"/>
</dbReference>
<comment type="caution">
    <text evidence="1">The sequence shown here is derived from an EMBL/GenBank/DDBJ whole genome shotgun (WGS) entry which is preliminary data.</text>
</comment>
<organism evidence="1 2">
    <name type="scientific">Kineosporia succinea</name>
    <dbReference type="NCBI Taxonomy" id="84632"/>
    <lineage>
        <taxon>Bacteria</taxon>
        <taxon>Bacillati</taxon>
        <taxon>Actinomycetota</taxon>
        <taxon>Actinomycetes</taxon>
        <taxon>Kineosporiales</taxon>
        <taxon>Kineosporiaceae</taxon>
        <taxon>Kineosporia</taxon>
    </lineage>
</organism>
<evidence type="ECO:0000313" key="2">
    <source>
        <dbReference type="Proteomes" id="UP001235712"/>
    </source>
</evidence>
<gene>
    <name evidence="1" type="ORF">J2S57_005919</name>
</gene>
<dbReference type="EMBL" id="JAUSQZ010000001">
    <property type="protein sequence ID" value="MDP9830170.1"/>
    <property type="molecule type" value="Genomic_DNA"/>
</dbReference>